<dbReference type="EMBL" id="JRNI01000009">
    <property type="protein sequence ID" value="KGF31899.1"/>
    <property type="molecule type" value="Genomic_DNA"/>
</dbReference>
<gene>
    <name evidence="1" type="ORF">HMPREF2130_01790</name>
</gene>
<dbReference type="eggNOG" id="COG0277">
    <property type="taxonomic scope" value="Bacteria"/>
</dbReference>
<organism evidence="1 2">
    <name type="scientific">Oligella urethralis DNF00040</name>
    <dbReference type="NCBI Taxonomy" id="1401065"/>
    <lineage>
        <taxon>Bacteria</taxon>
        <taxon>Pseudomonadati</taxon>
        <taxon>Pseudomonadota</taxon>
        <taxon>Betaproteobacteria</taxon>
        <taxon>Burkholderiales</taxon>
        <taxon>Alcaligenaceae</taxon>
        <taxon>Oligella</taxon>
    </lineage>
</organism>
<dbReference type="AlphaFoldDB" id="A0A096BFF8"/>
<protein>
    <submittedName>
        <fullName evidence="1">Uncharacterized protein</fullName>
    </submittedName>
</protein>
<comment type="caution">
    <text evidence="1">The sequence shown here is derived from an EMBL/GenBank/DDBJ whole genome shotgun (WGS) entry which is preliminary data.</text>
</comment>
<keyword evidence="2" id="KW-1185">Reference proteome</keyword>
<proteinExistence type="predicted"/>
<dbReference type="OrthoDB" id="8689618at2"/>
<evidence type="ECO:0000313" key="2">
    <source>
        <dbReference type="Proteomes" id="UP000029629"/>
    </source>
</evidence>
<evidence type="ECO:0000313" key="1">
    <source>
        <dbReference type="EMBL" id="KGF31899.1"/>
    </source>
</evidence>
<reference evidence="1 2" key="1">
    <citation type="submission" date="2014-07" db="EMBL/GenBank/DDBJ databases">
        <authorList>
            <person name="McCorrison J."/>
            <person name="Sanka R."/>
            <person name="Torralba M."/>
            <person name="Gillis M."/>
            <person name="Haft D.H."/>
            <person name="Methe B."/>
            <person name="Sutton G."/>
            <person name="Nelson K.E."/>
        </authorList>
    </citation>
    <scope>NUCLEOTIDE SEQUENCE [LARGE SCALE GENOMIC DNA]</scope>
    <source>
        <strain evidence="1 2">DNF00040</strain>
    </source>
</reference>
<dbReference type="Proteomes" id="UP000029629">
    <property type="component" value="Unassembled WGS sequence"/>
</dbReference>
<accession>A0A096BFF8</accession>
<name>A0A096BFF8_9BURK</name>
<dbReference type="RefSeq" id="WP_036557502.1">
    <property type="nucleotide sequence ID" value="NZ_JRNI01000009.1"/>
</dbReference>
<sequence length="302" mass="34318">MDRRSFLKIHNAAADEAWSMFCNRLRRFVHGAWESLAESSDGYPQARLQLERALDFDHVRALAEQYDIALVLDGTLPFDALIGRPGLWLKLPQTMEEPDFFSEEACLAPATTLVGTLLEQGYEQFRGVPPLLNLAQWFADPHYHDMRPGLSFLSGVERMQVVFANGDKAVVGGFGVNDTSPLNIAILHKAIPQLFEMLQQTQIREALEAPIWPYAYRFDALHNKHVDPNIARVFLGHRGSLLWVQSLVIRKIPPLQRLLRTAAEWQQCYAEGLCGGEADLEIKQLFDPAGMYPYFDELFKTF</sequence>